<keyword evidence="5 7" id="KW-1133">Transmembrane helix</keyword>
<dbReference type="InterPro" id="IPR035906">
    <property type="entry name" value="MetI-like_sf"/>
</dbReference>
<comment type="subcellular location">
    <subcellularLocation>
        <location evidence="1 7">Cell membrane</location>
        <topology evidence="1 7">Multi-pass membrane protein</topology>
    </subcellularLocation>
</comment>
<evidence type="ECO:0000256" key="7">
    <source>
        <dbReference type="RuleBase" id="RU363032"/>
    </source>
</evidence>
<dbReference type="EMBL" id="DVHA01000066">
    <property type="protein sequence ID" value="HIR60326.1"/>
    <property type="molecule type" value="Genomic_DNA"/>
</dbReference>
<accession>A0A9D1DWK4</accession>
<dbReference type="InterPro" id="IPR051393">
    <property type="entry name" value="ABC_transporter_permease"/>
</dbReference>
<dbReference type="Gene3D" id="1.10.3720.10">
    <property type="entry name" value="MetI-like"/>
    <property type="match status" value="1"/>
</dbReference>
<proteinExistence type="inferred from homology"/>
<dbReference type="GO" id="GO:0005886">
    <property type="term" value="C:plasma membrane"/>
    <property type="evidence" value="ECO:0007669"/>
    <property type="project" value="UniProtKB-SubCell"/>
</dbReference>
<keyword evidence="4 7" id="KW-0812">Transmembrane</keyword>
<feature type="transmembrane region" description="Helical" evidence="7">
    <location>
        <begin position="144"/>
        <end position="167"/>
    </location>
</feature>
<name>A0A9D1DWK4_9FIRM</name>
<evidence type="ECO:0000313" key="10">
    <source>
        <dbReference type="Proteomes" id="UP000824241"/>
    </source>
</evidence>
<evidence type="ECO:0000256" key="2">
    <source>
        <dbReference type="ARBA" id="ARBA00022448"/>
    </source>
</evidence>
<evidence type="ECO:0000256" key="6">
    <source>
        <dbReference type="ARBA" id="ARBA00023136"/>
    </source>
</evidence>
<sequence>MMIPGLAYLIINNYMPMPGLVVAFKTYNARQGIYGSPWCGLANFQYLFQTSDAWVITRNTILYNVAFIVINTILSIAVAIILSELTSRLKKFYQSVILLPHLLSTVIIAYLVYAFLCVDTGFVNKSILPVFGVEPVMWYTETKYWPFILIFVSAWKAVGYNCIVYLATILGFDRAYYEAATIDGCSKWQQITKITLPMLKPTIIMLTLMAVGRIFYSDFGLFYQVPMQSGSLYPVTQTIDTYVFRGLLQLGNVSMSSAAGVYQSLVGFVLVLGANLLVRKLDPESALF</sequence>
<keyword evidence="3" id="KW-1003">Cell membrane</keyword>
<evidence type="ECO:0000256" key="5">
    <source>
        <dbReference type="ARBA" id="ARBA00022989"/>
    </source>
</evidence>
<dbReference type="GO" id="GO:0055085">
    <property type="term" value="P:transmembrane transport"/>
    <property type="evidence" value="ECO:0007669"/>
    <property type="project" value="InterPro"/>
</dbReference>
<evidence type="ECO:0000256" key="1">
    <source>
        <dbReference type="ARBA" id="ARBA00004651"/>
    </source>
</evidence>
<comment type="similarity">
    <text evidence="7">Belongs to the binding-protein-dependent transport system permease family.</text>
</comment>
<evidence type="ECO:0000256" key="3">
    <source>
        <dbReference type="ARBA" id="ARBA00022475"/>
    </source>
</evidence>
<evidence type="ECO:0000256" key="4">
    <source>
        <dbReference type="ARBA" id="ARBA00022692"/>
    </source>
</evidence>
<dbReference type="AlphaFoldDB" id="A0A9D1DWK4"/>
<reference evidence="9" key="2">
    <citation type="journal article" date="2021" name="PeerJ">
        <title>Extensive microbial diversity within the chicken gut microbiome revealed by metagenomics and culture.</title>
        <authorList>
            <person name="Gilroy R."/>
            <person name="Ravi A."/>
            <person name="Getino M."/>
            <person name="Pursley I."/>
            <person name="Horton D.L."/>
            <person name="Alikhan N.F."/>
            <person name="Baker D."/>
            <person name="Gharbi K."/>
            <person name="Hall N."/>
            <person name="Watson M."/>
            <person name="Adriaenssens E.M."/>
            <person name="Foster-Nyarko E."/>
            <person name="Jarju S."/>
            <person name="Secka A."/>
            <person name="Antonio M."/>
            <person name="Oren A."/>
            <person name="Chaudhuri R.R."/>
            <person name="La Ragione R."/>
            <person name="Hildebrand F."/>
            <person name="Pallen M.J."/>
        </authorList>
    </citation>
    <scope>NUCLEOTIDE SEQUENCE</scope>
    <source>
        <strain evidence="9">CHK189-12415</strain>
    </source>
</reference>
<dbReference type="PANTHER" id="PTHR30193:SF44">
    <property type="entry name" value="LACTOSE TRANSPORT SYSTEM PERMEASE PROTEIN LACF"/>
    <property type="match status" value="1"/>
</dbReference>
<feature type="transmembrane region" description="Helical" evidence="7">
    <location>
        <begin position="95"/>
        <end position="116"/>
    </location>
</feature>
<feature type="transmembrane region" description="Helical" evidence="7">
    <location>
        <begin position="260"/>
        <end position="278"/>
    </location>
</feature>
<reference evidence="9" key="1">
    <citation type="submission" date="2020-10" db="EMBL/GenBank/DDBJ databases">
        <authorList>
            <person name="Gilroy R."/>
        </authorList>
    </citation>
    <scope>NUCLEOTIDE SEQUENCE</scope>
    <source>
        <strain evidence="9">CHK189-12415</strain>
    </source>
</reference>
<feature type="transmembrane region" description="Helical" evidence="7">
    <location>
        <begin position="203"/>
        <end position="223"/>
    </location>
</feature>
<feature type="transmembrane region" description="Helical" evidence="7">
    <location>
        <begin position="61"/>
        <end position="83"/>
    </location>
</feature>
<evidence type="ECO:0000259" key="8">
    <source>
        <dbReference type="PROSITE" id="PS50928"/>
    </source>
</evidence>
<feature type="domain" description="ABC transmembrane type-1" evidence="8">
    <location>
        <begin position="57"/>
        <end position="278"/>
    </location>
</feature>
<protein>
    <submittedName>
        <fullName evidence="9">Sugar ABC transporter permease</fullName>
    </submittedName>
</protein>
<gene>
    <name evidence="9" type="ORF">IAB37_01950</name>
</gene>
<dbReference type="PROSITE" id="PS50928">
    <property type="entry name" value="ABC_TM1"/>
    <property type="match status" value="1"/>
</dbReference>
<dbReference type="SUPFAM" id="SSF161098">
    <property type="entry name" value="MetI-like"/>
    <property type="match status" value="1"/>
</dbReference>
<keyword evidence="2 7" id="KW-0813">Transport</keyword>
<organism evidence="9 10">
    <name type="scientific">Candidatus Faecivivens stercoravium</name>
    <dbReference type="NCBI Taxonomy" id="2840803"/>
    <lineage>
        <taxon>Bacteria</taxon>
        <taxon>Bacillati</taxon>
        <taxon>Bacillota</taxon>
        <taxon>Clostridia</taxon>
        <taxon>Eubacteriales</taxon>
        <taxon>Oscillospiraceae</taxon>
        <taxon>Oscillospiraceae incertae sedis</taxon>
        <taxon>Candidatus Faecivivens</taxon>
    </lineage>
</organism>
<dbReference type="Proteomes" id="UP000824241">
    <property type="component" value="Unassembled WGS sequence"/>
</dbReference>
<dbReference type="CDD" id="cd06261">
    <property type="entry name" value="TM_PBP2"/>
    <property type="match status" value="1"/>
</dbReference>
<keyword evidence="6 7" id="KW-0472">Membrane</keyword>
<dbReference type="PANTHER" id="PTHR30193">
    <property type="entry name" value="ABC TRANSPORTER PERMEASE PROTEIN"/>
    <property type="match status" value="1"/>
</dbReference>
<dbReference type="Pfam" id="PF00528">
    <property type="entry name" value="BPD_transp_1"/>
    <property type="match status" value="1"/>
</dbReference>
<evidence type="ECO:0000313" key="9">
    <source>
        <dbReference type="EMBL" id="HIR60326.1"/>
    </source>
</evidence>
<dbReference type="InterPro" id="IPR000515">
    <property type="entry name" value="MetI-like"/>
</dbReference>
<comment type="caution">
    <text evidence="9">The sequence shown here is derived from an EMBL/GenBank/DDBJ whole genome shotgun (WGS) entry which is preliminary data.</text>
</comment>